<organism evidence="3 4">
    <name type="scientific">Elysia marginata</name>
    <dbReference type="NCBI Taxonomy" id="1093978"/>
    <lineage>
        <taxon>Eukaryota</taxon>
        <taxon>Metazoa</taxon>
        <taxon>Spiralia</taxon>
        <taxon>Lophotrochozoa</taxon>
        <taxon>Mollusca</taxon>
        <taxon>Gastropoda</taxon>
        <taxon>Heterobranchia</taxon>
        <taxon>Euthyneura</taxon>
        <taxon>Panpulmonata</taxon>
        <taxon>Sacoglossa</taxon>
        <taxon>Placobranchoidea</taxon>
        <taxon>Plakobranchidae</taxon>
        <taxon>Elysia</taxon>
    </lineage>
</organism>
<dbReference type="EMBL" id="BMAT01004624">
    <property type="protein sequence ID" value="GFR77158.1"/>
    <property type="molecule type" value="Genomic_DNA"/>
</dbReference>
<proteinExistence type="predicted"/>
<evidence type="ECO:0000313" key="3">
    <source>
        <dbReference type="EMBL" id="GFR77158.1"/>
    </source>
</evidence>
<keyword evidence="2" id="KW-1133">Transmembrane helix</keyword>
<comment type="caution">
    <text evidence="3">The sequence shown here is derived from an EMBL/GenBank/DDBJ whole genome shotgun (WGS) entry which is preliminary data.</text>
</comment>
<dbReference type="Proteomes" id="UP000762676">
    <property type="component" value="Unassembled WGS sequence"/>
</dbReference>
<reference evidence="3 4" key="1">
    <citation type="journal article" date="2021" name="Elife">
        <title>Chloroplast acquisition without the gene transfer in kleptoplastic sea slugs, Plakobranchus ocellatus.</title>
        <authorList>
            <person name="Maeda T."/>
            <person name="Takahashi S."/>
            <person name="Yoshida T."/>
            <person name="Shimamura S."/>
            <person name="Takaki Y."/>
            <person name="Nagai Y."/>
            <person name="Toyoda A."/>
            <person name="Suzuki Y."/>
            <person name="Arimoto A."/>
            <person name="Ishii H."/>
            <person name="Satoh N."/>
            <person name="Nishiyama T."/>
            <person name="Hasebe M."/>
            <person name="Maruyama T."/>
            <person name="Minagawa J."/>
            <person name="Obokata J."/>
            <person name="Shigenobu S."/>
        </authorList>
    </citation>
    <scope>NUCLEOTIDE SEQUENCE [LARGE SCALE GENOMIC DNA]</scope>
</reference>
<dbReference type="AlphaFoldDB" id="A0AAV4FV24"/>
<accession>A0AAV4FV24</accession>
<evidence type="ECO:0000313" key="4">
    <source>
        <dbReference type="Proteomes" id="UP000762676"/>
    </source>
</evidence>
<protein>
    <submittedName>
        <fullName evidence="3">Uncharacterized protein</fullName>
    </submittedName>
</protein>
<sequence>MRLISARRLTDFFGPQQTWTFTRLNHFGRGEPDGRRSDCIEDPNGLARPKLFTSRSRWKWGVFLQSPSILTGGMEIYNSPGKKLQAVDATTQQHNNNNNEGATASQPRSYKFSRFLAAALGTCGLCVALFKLWLTNMASVKAWGISASLQKRNFIADIVEKAGPAVVFIEVKGSPLRASKELRMDRDKMDYIQTDATIGVGRLVGRYRRREQPAEGQQRARHGQGQDGLHPD</sequence>
<feature type="region of interest" description="Disordered" evidence="1">
    <location>
        <begin position="210"/>
        <end position="232"/>
    </location>
</feature>
<keyword evidence="4" id="KW-1185">Reference proteome</keyword>
<feature type="transmembrane region" description="Helical" evidence="2">
    <location>
        <begin position="115"/>
        <end position="134"/>
    </location>
</feature>
<keyword evidence="2" id="KW-0472">Membrane</keyword>
<gene>
    <name evidence="3" type="ORF">ElyMa_002230800</name>
</gene>
<keyword evidence="2" id="KW-0812">Transmembrane</keyword>
<evidence type="ECO:0000256" key="2">
    <source>
        <dbReference type="SAM" id="Phobius"/>
    </source>
</evidence>
<evidence type="ECO:0000256" key="1">
    <source>
        <dbReference type="SAM" id="MobiDB-lite"/>
    </source>
</evidence>
<name>A0AAV4FV24_9GAST</name>